<comment type="caution">
    <text evidence="1">The sequence shown here is derived from an EMBL/GenBank/DDBJ whole genome shotgun (WGS) entry which is preliminary data.</text>
</comment>
<reference evidence="2" key="1">
    <citation type="journal article" date="2023" name="Front. Plant Sci.">
        <title>Chromosomal-level genome assembly of Melastoma candidum provides insights into trichome evolution.</title>
        <authorList>
            <person name="Zhong Y."/>
            <person name="Wu W."/>
            <person name="Sun C."/>
            <person name="Zou P."/>
            <person name="Liu Y."/>
            <person name="Dai S."/>
            <person name="Zhou R."/>
        </authorList>
    </citation>
    <scope>NUCLEOTIDE SEQUENCE [LARGE SCALE GENOMIC DNA]</scope>
</reference>
<protein>
    <submittedName>
        <fullName evidence="1">Uncharacterized protein</fullName>
    </submittedName>
</protein>
<gene>
    <name evidence="1" type="ORF">MLD38_035325</name>
</gene>
<dbReference type="Proteomes" id="UP001057402">
    <property type="component" value="Chromosome 11"/>
</dbReference>
<evidence type="ECO:0000313" key="1">
    <source>
        <dbReference type="EMBL" id="KAI4310341.1"/>
    </source>
</evidence>
<evidence type="ECO:0000313" key="2">
    <source>
        <dbReference type="Proteomes" id="UP001057402"/>
    </source>
</evidence>
<keyword evidence="2" id="KW-1185">Reference proteome</keyword>
<organism evidence="1 2">
    <name type="scientific">Melastoma candidum</name>
    <dbReference type="NCBI Taxonomy" id="119954"/>
    <lineage>
        <taxon>Eukaryota</taxon>
        <taxon>Viridiplantae</taxon>
        <taxon>Streptophyta</taxon>
        <taxon>Embryophyta</taxon>
        <taxon>Tracheophyta</taxon>
        <taxon>Spermatophyta</taxon>
        <taxon>Magnoliopsida</taxon>
        <taxon>eudicotyledons</taxon>
        <taxon>Gunneridae</taxon>
        <taxon>Pentapetalae</taxon>
        <taxon>rosids</taxon>
        <taxon>malvids</taxon>
        <taxon>Myrtales</taxon>
        <taxon>Melastomataceae</taxon>
        <taxon>Melastomatoideae</taxon>
        <taxon>Melastomateae</taxon>
        <taxon>Melastoma</taxon>
    </lineage>
</organism>
<dbReference type="EMBL" id="CM042890">
    <property type="protein sequence ID" value="KAI4310341.1"/>
    <property type="molecule type" value="Genomic_DNA"/>
</dbReference>
<sequence>MRDGGLDLTGSDGLNLTEGVMFDGKCREVVMGMCLSPAQDMAQPESKTSDQERAQLPVLPFCLKPLSKARQVSCHKQHVGYGMVRDFIAEFKEKKKEEERLSLEKEAEDRRKQRQKEQDSRRSGSKDRDRYREPRSGRDREREGDYHRDRSQNHESSRDRNGMGRRDGGRVDWRSRNGRDAARDRYRERSRSCSPVRHGYRRASRSPSRWSDKIPRQTAFFISQLSFENMQLPFMDTLLRVMIH</sequence>
<name>A0ACB9LGK4_9MYRT</name>
<accession>A0ACB9LGK4</accession>
<proteinExistence type="predicted"/>